<feature type="transmembrane region" description="Helical" evidence="8">
    <location>
        <begin position="250"/>
        <end position="278"/>
    </location>
</feature>
<dbReference type="InterPro" id="IPR013525">
    <property type="entry name" value="ABC2_TM"/>
</dbReference>
<feature type="transmembrane region" description="Helical" evidence="8">
    <location>
        <begin position="339"/>
        <end position="363"/>
    </location>
</feature>
<feature type="region of interest" description="Disordered" evidence="7">
    <location>
        <begin position="838"/>
        <end position="869"/>
    </location>
</feature>
<dbReference type="InParanoid" id="A0A6P3EG69"/>
<feature type="transmembrane region" description="Helical" evidence="8">
    <location>
        <begin position="1073"/>
        <end position="1093"/>
    </location>
</feature>
<dbReference type="InterPro" id="IPR056264">
    <property type="entry name" value="R2_ABCA1-4-like"/>
</dbReference>
<dbReference type="Pfam" id="PF12698">
    <property type="entry name" value="ABC2_membrane_3"/>
    <property type="match status" value="2"/>
</dbReference>
<dbReference type="PANTHER" id="PTHR19229:SF250">
    <property type="entry name" value="ABC TRANSPORTER DOMAIN-CONTAINING PROTEIN-RELATED"/>
    <property type="match status" value="1"/>
</dbReference>
<protein>
    <submittedName>
        <fullName evidence="11">ATP-binding cassette sub-family A member 3-like</fullName>
    </submittedName>
</protein>
<dbReference type="InterPro" id="IPR017871">
    <property type="entry name" value="ABC_transporter-like_CS"/>
</dbReference>
<evidence type="ECO:0000256" key="3">
    <source>
        <dbReference type="ARBA" id="ARBA00022741"/>
    </source>
</evidence>
<dbReference type="GO" id="GO:0005319">
    <property type="term" value="F:lipid transporter activity"/>
    <property type="evidence" value="ECO:0007669"/>
    <property type="project" value="TreeGrafter"/>
</dbReference>
<feature type="transmembrane region" description="Helical" evidence="8">
    <location>
        <begin position="369"/>
        <end position="388"/>
    </location>
</feature>
<evidence type="ECO:0000256" key="4">
    <source>
        <dbReference type="ARBA" id="ARBA00022840"/>
    </source>
</evidence>
<dbReference type="InterPro" id="IPR003439">
    <property type="entry name" value="ABC_transporter-like_ATP-bd"/>
</dbReference>
<keyword evidence="4" id="KW-0067">ATP-binding</keyword>
<evidence type="ECO:0000256" key="2">
    <source>
        <dbReference type="ARBA" id="ARBA00022692"/>
    </source>
</evidence>
<dbReference type="SUPFAM" id="SSF52540">
    <property type="entry name" value="P-loop containing nucleoside triphosphate hydrolases"/>
    <property type="match status" value="2"/>
</dbReference>
<dbReference type="OrthoDB" id="10255969at2759"/>
<keyword evidence="6 8" id="KW-0472">Membrane</keyword>
<reference evidence="11" key="1">
    <citation type="submission" date="2025-08" db="UniProtKB">
        <authorList>
            <consortium name="RefSeq"/>
        </authorList>
    </citation>
    <scope>IDENTIFICATION</scope>
</reference>
<proteinExistence type="predicted"/>
<feature type="transmembrane region" description="Helical" evidence="8">
    <location>
        <begin position="298"/>
        <end position="327"/>
    </location>
</feature>
<keyword evidence="5 8" id="KW-1133">Transmembrane helix</keyword>
<evidence type="ECO:0000256" key="7">
    <source>
        <dbReference type="SAM" id="MobiDB-lite"/>
    </source>
</evidence>
<feature type="transmembrane region" description="Helical" evidence="8">
    <location>
        <begin position="442"/>
        <end position="464"/>
    </location>
</feature>
<dbReference type="PROSITE" id="PS00211">
    <property type="entry name" value="ABC_TRANSPORTER_1"/>
    <property type="match status" value="1"/>
</dbReference>
<dbReference type="Pfam" id="PF23321">
    <property type="entry name" value="R1_ABCA1"/>
    <property type="match status" value="1"/>
</dbReference>
<dbReference type="PANTHER" id="PTHR19229">
    <property type="entry name" value="ATP-BINDING CASSETTE TRANSPORTER SUBFAMILY A ABCA"/>
    <property type="match status" value="1"/>
</dbReference>
<gene>
    <name evidence="11" type="primary">LOC101576393</name>
</gene>
<evidence type="ECO:0000256" key="1">
    <source>
        <dbReference type="ARBA" id="ARBA00004141"/>
    </source>
</evidence>
<evidence type="ECO:0000256" key="5">
    <source>
        <dbReference type="ARBA" id="ARBA00022989"/>
    </source>
</evidence>
<feature type="domain" description="ABC transporter" evidence="9">
    <location>
        <begin position="1210"/>
        <end position="1484"/>
    </location>
</feature>
<evidence type="ECO:0000256" key="6">
    <source>
        <dbReference type="ARBA" id="ARBA00023136"/>
    </source>
</evidence>
<feature type="transmembrane region" description="Helical" evidence="8">
    <location>
        <begin position="1149"/>
        <end position="1176"/>
    </location>
</feature>
<dbReference type="FunFam" id="3.40.50.300:FF:000465">
    <property type="entry name" value="ATP-binding cassette, sub-family A (ABC1), member 3"/>
    <property type="match status" value="1"/>
</dbReference>
<dbReference type="InterPro" id="IPR027417">
    <property type="entry name" value="P-loop_NTPase"/>
</dbReference>
<feature type="transmembrane region" description="Helical" evidence="8">
    <location>
        <begin position="25"/>
        <end position="44"/>
    </location>
</feature>
<dbReference type="RefSeq" id="XP_004623169.1">
    <property type="nucleotide sequence ID" value="XM_004623112.2"/>
</dbReference>
<dbReference type="Proteomes" id="UP000515203">
    <property type="component" value="Unplaced"/>
</dbReference>
<feature type="transmembrane region" description="Helical" evidence="8">
    <location>
        <begin position="1280"/>
        <end position="1298"/>
    </location>
</feature>
<dbReference type="Gene3D" id="3.40.50.300">
    <property type="entry name" value="P-loop containing nucleotide triphosphate hydrolases"/>
    <property type="match status" value="2"/>
</dbReference>
<evidence type="ECO:0000256" key="8">
    <source>
        <dbReference type="SAM" id="Phobius"/>
    </source>
</evidence>
<dbReference type="InterPro" id="IPR026082">
    <property type="entry name" value="ABCA"/>
</dbReference>
<keyword evidence="3" id="KW-0547">Nucleotide-binding</keyword>
<accession>A0A6P3EG69</accession>
<dbReference type="Pfam" id="PF00005">
    <property type="entry name" value="ABC_tran"/>
    <property type="match status" value="2"/>
</dbReference>
<dbReference type="SMART" id="SM00382">
    <property type="entry name" value="AAA"/>
    <property type="match status" value="1"/>
</dbReference>
<keyword evidence="2 8" id="KW-0812">Transmembrane</keyword>
<dbReference type="CDD" id="cd03263">
    <property type="entry name" value="ABC_subfamily_A"/>
    <property type="match status" value="2"/>
</dbReference>
<evidence type="ECO:0000259" key="9">
    <source>
        <dbReference type="PROSITE" id="PS50893"/>
    </source>
</evidence>
<sequence length="1572" mass="179527">MASLELKKLMILFWKNFTLKRRKCVALVVEILIAVFFGLSLLGLRNVLILRKMGPFSYTAFPVNFVPSFIEAPVTSPYPWELAYVPSKSTVVQNVVENVKKDLNTNMQVVGFSSERDFETYVKQINNSEKVLAAIVFDHDFQNSDDALPLNVKYYLRFSYFKKNKTQMSNSESDGWFTDSLFPLFSLEPRNFKELDGGSPGYISEGFLLVQHALDKAIILYHSGAAAETLFNSVNIFVQRFPYPVQDIDVFYIIAIIFIPIVVAFIFSINHLTLVQSIVWEKENQLKEFQLMIGLSHWMLWTAYFITFLFFYLFNIIFLCFILFIKIEPVPVFQYSDPSLVFIFLLLYAIAILFFSFMISTFFDRATVAVIFGGFIFLIIYIPSALLITDYKKMMFQRKLVSCLSFNVAMALGFKFLVEAESMKIGIKWSNIFSSTRPDNFFFAYVMGMLLLDSFLYGVVAWYIGAVFPGKYGMPKPWNFFLMRAYWFGEQHTAKNETIQYEETIQSQYFENEPTNLMAGIQIKHLYKIFEENNTVKIALRDLSLNLYKGQITVLLGPNGAGKSTTLSILSGLYPPTSGKAYVNGYDISQDMDQIRKSFGICPQQNLLFDYLTVSEHLYFFCVIKGVPYKSCWKEIGHMLSAFKLLEKQTAFSKSLSGGMKRKLAIIIALIGGSQVVIMDEPTSGMDPASRRATWDLLQSYKQGRTILLTTHYMDEADVLGDRIAIMVKGSLKCCGSPMFLKRLYGVGYHIVMVKAPHCDVEEISKLIHHYVPTATLESNVGTELSFILPKEYTDRFEVLFTTLENRQAELGINDFGASVTTMEEVFLKVSHMDSQTGLQATKSPVQRSQVPTPRQNTNMSNNAERPRSLTENTTVFNTGCALYYQQFHAMFQKRLLFSRRNWKLILFQILGLLIPTAFLFQDNDFQRINEETSRQMNLNEYGPTIVPYSVSGNSNLSLSLSKHLESMLTPKNHILREVQGDLPKYLKENQECVVRCIVALSIEVKSNETVLTALFNNQAYHSPALSLSVLDNMLFMSLSGAHASLTVSNKPQPVLQKKKKRQVERIIDGQDVAIKLQLGLALLISGFCFLIVTERVSKAKHIQYLSGVSTLVYWFSALLHDFIIFFICCCIILGIFKYHKVEIFVMEYHFLETMLIFTLYGWSSIPLVYLMSFLFSESTSAYIKLVLFNYISGTYSILVEHLLSEETQTSMSNTTQALLSSTLLLFPNYNLVKCLSDYTGVYRVKMLCAQKTTQHLLNCSKENTESSIYSLENHMIGKCLLIMGVLGCVFLIFIFVWENAFWRLRAFVHQHIYFGIYKKFKKVRSRIGYCPQFDALLEYMTGWEIMIMYARVWGVSEPQIPQYVNKHLTSLELEPHANNLISTYSGGNKRRLSTAIAIMGKPSVIFLDEPSTGMDPVARRLLWNTVAKTRERGKAIIITSHSMEECEALCTKLAIMVKGKLMCLGSPQHLKNKFGNIYILKAKVKSPDKTENFKNFISVTFPGSILKEENQGILTYSIPSKDNSWGKVFGILERAKEEFSLEDYSIGQITLEQVFLTFANPDKGDFEEKVL</sequence>
<evidence type="ECO:0000313" key="11">
    <source>
        <dbReference type="RefSeq" id="XP_004623169.1"/>
    </source>
</evidence>
<dbReference type="GO" id="GO:0005524">
    <property type="term" value="F:ATP binding"/>
    <property type="evidence" value="ECO:0007669"/>
    <property type="project" value="UniProtKB-KW"/>
</dbReference>
<dbReference type="PROSITE" id="PS50893">
    <property type="entry name" value="ABC_TRANSPORTER_2"/>
    <property type="match status" value="2"/>
</dbReference>
<dbReference type="InterPro" id="IPR003593">
    <property type="entry name" value="AAA+_ATPase"/>
</dbReference>
<dbReference type="GO" id="GO:0140359">
    <property type="term" value="F:ABC-type transporter activity"/>
    <property type="evidence" value="ECO:0007669"/>
    <property type="project" value="InterPro"/>
</dbReference>
<feature type="domain" description="ABC transporter" evidence="9">
    <location>
        <begin position="521"/>
        <end position="754"/>
    </location>
</feature>
<feature type="transmembrane region" description="Helical" evidence="8">
    <location>
        <begin position="1113"/>
        <end position="1137"/>
    </location>
</feature>
<dbReference type="GO" id="GO:0016887">
    <property type="term" value="F:ATP hydrolysis activity"/>
    <property type="evidence" value="ECO:0007669"/>
    <property type="project" value="InterPro"/>
</dbReference>
<dbReference type="GO" id="GO:0016020">
    <property type="term" value="C:membrane"/>
    <property type="evidence" value="ECO:0007669"/>
    <property type="project" value="UniProtKB-SubCell"/>
</dbReference>
<evidence type="ECO:0000313" key="10">
    <source>
        <dbReference type="Proteomes" id="UP000515203"/>
    </source>
</evidence>
<name>A0A6P3EG69_OCTDE</name>
<dbReference type="FunCoup" id="A0A6P3EG69">
    <property type="interactions" value="349"/>
</dbReference>
<organism evidence="10 11">
    <name type="scientific">Octodon degus</name>
    <name type="common">Degu</name>
    <name type="synonym">Sciurus degus</name>
    <dbReference type="NCBI Taxonomy" id="10160"/>
    <lineage>
        <taxon>Eukaryota</taxon>
        <taxon>Metazoa</taxon>
        <taxon>Chordata</taxon>
        <taxon>Craniata</taxon>
        <taxon>Vertebrata</taxon>
        <taxon>Euteleostomi</taxon>
        <taxon>Mammalia</taxon>
        <taxon>Eutheria</taxon>
        <taxon>Euarchontoglires</taxon>
        <taxon>Glires</taxon>
        <taxon>Rodentia</taxon>
        <taxon>Hystricomorpha</taxon>
        <taxon>Octodontidae</taxon>
        <taxon>Octodon</taxon>
    </lineage>
</organism>
<keyword evidence="10" id="KW-1185">Reference proteome</keyword>
<dbReference type="GeneID" id="101576393"/>
<comment type="subcellular location">
    <subcellularLocation>
        <location evidence="1">Membrane</location>
        <topology evidence="1">Multi-pass membrane protein</topology>
    </subcellularLocation>
</comment>